<gene>
    <name evidence="1" type="ORF">QNI16_10400</name>
</gene>
<name>A0AAE3QK76_9BACT</name>
<dbReference type="AlphaFoldDB" id="A0AAE3QK76"/>
<dbReference type="Proteomes" id="UP001241110">
    <property type="component" value="Unassembled WGS sequence"/>
</dbReference>
<protein>
    <submittedName>
        <fullName evidence="1">Uncharacterized protein</fullName>
    </submittedName>
</protein>
<dbReference type="EMBL" id="JASJOS010000004">
    <property type="protein sequence ID" value="MDJ1480892.1"/>
    <property type="molecule type" value="Genomic_DNA"/>
</dbReference>
<organism evidence="1 2">
    <name type="scientific">Xanthocytophaga flava</name>
    <dbReference type="NCBI Taxonomy" id="3048013"/>
    <lineage>
        <taxon>Bacteria</taxon>
        <taxon>Pseudomonadati</taxon>
        <taxon>Bacteroidota</taxon>
        <taxon>Cytophagia</taxon>
        <taxon>Cytophagales</taxon>
        <taxon>Rhodocytophagaceae</taxon>
        <taxon>Xanthocytophaga</taxon>
    </lineage>
</organism>
<proteinExistence type="predicted"/>
<reference evidence="1" key="1">
    <citation type="submission" date="2023-05" db="EMBL/GenBank/DDBJ databases">
        <authorList>
            <person name="Zhang X."/>
        </authorList>
    </citation>
    <scope>NUCLEOTIDE SEQUENCE</scope>
    <source>
        <strain evidence="1">YF14B1</strain>
    </source>
</reference>
<dbReference type="RefSeq" id="WP_313977971.1">
    <property type="nucleotide sequence ID" value="NZ_JASJOS010000004.1"/>
</dbReference>
<evidence type="ECO:0000313" key="2">
    <source>
        <dbReference type="Proteomes" id="UP001241110"/>
    </source>
</evidence>
<accession>A0AAE3QK76</accession>
<comment type="caution">
    <text evidence="1">The sequence shown here is derived from an EMBL/GenBank/DDBJ whole genome shotgun (WGS) entry which is preliminary data.</text>
</comment>
<sequence>MQNINSYNSLLAFFRFCLYAQLIWQVFGKEQQVYLTLDRTEWKQRGVWIQVLMLGIVRRSERPTEGTTFHTRSA</sequence>
<evidence type="ECO:0000313" key="1">
    <source>
        <dbReference type="EMBL" id="MDJ1480892.1"/>
    </source>
</evidence>